<dbReference type="Pfam" id="PF20597">
    <property type="entry name" value="pAdhesive_15"/>
    <property type="match status" value="1"/>
</dbReference>
<feature type="domain" description="Choice-of-anchor A" evidence="1">
    <location>
        <begin position="2"/>
        <end position="58"/>
    </location>
</feature>
<dbReference type="InterPro" id="IPR026588">
    <property type="entry name" value="Choice_anch_A"/>
</dbReference>
<evidence type="ECO:0000313" key="2">
    <source>
        <dbReference type="EMBL" id="SPP99573.1"/>
    </source>
</evidence>
<name>A0A2U3QDT4_9BACT</name>
<accession>A0A2U3QDT4</accession>
<sequence length="63" mass="6792">MNVSGDVDNFSSFGIMGYQGKQGNILYIFYEADQLTIRNMALQGSILAPDADVTFNSGLLTAP</sequence>
<dbReference type="NCBIfam" id="TIGR04215">
    <property type="entry name" value="choice_anch_A"/>
    <property type="match status" value="1"/>
</dbReference>
<reference evidence="3" key="1">
    <citation type="submission" date="2018-03" db="EMBL/GenBank/DDBJ databases">
        <authorList>
            <person name="Zecchin S."/>
        </authorList>
    </citation>
    <scope>NUCLEOTIDE SEQUENCE [LARGE SCALE GENOMIC DNA]</scope>
</reference>
<protein>
    <recommendedName>
        <fullName evidence="1">Choice-of-anchor A domain-containing protein</fullName>
    </recommendedName>
</protein>
<evidence type="ECO:0000313" key="3">
    <source>
        <dbReference type="Proteomes" id="UP000245125"/>
    </source>
</evidence>
<evidence type="ECO:0000259" key="1">
    <source>
        <dbReference type="Pfam" id="PF20597"/>
    </source>
</evidence>
<dbReference type="AlphaFoldDB" id="A0A2U3QDT4"/>
<proteinExistence type="predicted"/>
<keyword evidence="3" id="KW-1185">Reference proteome</keyword>
<gene>
    <name evidence="2" type="ORF">NBG4_100013</name>
</gene>
<dbReference type="Proteomes" id="UP000245125">
    <property type="component" value="Unassembled WGS sequence"/>
</dbReference>
<organism evidence="2 3">
    <name type="scientific">Candidatus Sulfobium mesophilum</name>
    <dbReference type="NCBI Taxonomy" id="2016548"/>
    <lineage>
        <taxon>Bacteria</taxon>
        <taxon>Pseudomonadati</taxon>
        <taxon>Nitrospirota</taxon>
        <taxon>Nitrospiria</taxon>
        <taxon>Nitrospirales</taxon>
        <taxon>Nitrospiraceae</taxon>
        <taxon>Candidatus Sulfobium</taxon>
    </lineage>
</organism>
<dbReference type="EMBL" id="OUUY01000002">
    <property type="protein sequence ID" value="SPP99573.1"/>
    <property type="molecule type" value="Genomic_DNA"/>
</dbReference>